<keyword evidence="2" id="KW-1185">Reference proteome</keyword>
<reference evidence="1 2" key="1">
    <citation type="submission" date="2016-10" db="EMBL/GenBank/DDBJ databases">
        <authorList>
            <person name="de Groot N.N."/>
        </authorList>
    </citation>
    <scope>NUCLEOTIDE SEQUENCE [LARGE SCALE GENOMIC DNA]</scope>
    <source>
        <strain evidence="1 2">CCM7597</strain>
    </source>
</reference>
<gene>
    <name evidence="1" type="ORF">SAMN05421743_11226</name>
</gene>
<protein>
    <submittedName>
        <fullName evidence="1">Uncharacterized protein</fullName>
    </submittedName>
</protein>
<accession>A0A1H4FNQ7</accession>
<dbReference type="EMBL" id="FNQR01000012">
    <property type="protein sequence ID" value="SEA98781.1"/>
    <property type="molecule type" value="Genomic_DNA"/>
</dbReference>
<dbReference type="AlphaFoldDB" id="A0A1H4FNQ7"/>
<proteinExistence type="predicted"/>
<evidence type="ECO:0000313" key="2">
    <source>
        <dbReference type="Proteomes" id="UP000198584"/>
    </source>
</evidence>
<organism evidence="1 2">
    <name type="scientific">Thalassobacillus cyri</name>
    <dbReference type="NCBI Taxonomy" id="571932"/>
    <lineage>
        <taxon>Bacteria</taxon>
        <taxon>Bacillati</taxon>
        <taxon>Bacillota</taxon>
        <taxon>Bacilli</taxon>
        <taxon>Bacillales</taxon>
        <taxon>Bacillaceae</taxon>
        <taxon>Thalassobacillus</taxon>
    </lineage>
</organism>
<name>A0A1H4FNQ7_9BACI</name>
<sequence length="74" mass="8452">MGALLTLIGDIFAAIAGGFSEKTRANKEKKKLDSTYVRNLIFFKMNPLFQKAIIEEYAQFISLYVKIKKAFTTR</sequence>
<evidence type="ECO:0000313" key="1">
    <source>
        <dbReference type="EMBL" id="SEA98781.1"/>
    </source>
</evidence>
<dbReference type="STRING" id="571932.SAMN05421743_11226"/>
<dbReference type="Proteomes" id="UP000198584">
    <property type="component" value="Unassembled WGS sequence"/>
</dbReference>